<keyword evidence="13" id="KW-1071">Ligand-gated ion channel</keyword>
<feature type="domain" description="Ionotropic glutamate receptor C-terminal" evidence="17">
    <location>
        <begin position="152"/>
        <end position="352"/>
    </location>
</feature>
<comment type="subcellular location">
    <subcellularLocation>
        <location evidence="15">Postsynaptic cell membrane</location>
        <topology evidence="15">Multi-pass membrane protein</topology>
    </subcellularLocation>
</comment>
<dbReference type="FunFam" id="1.10.287.70:FF:000134">
    <property type="entry name" value="Glutamate receptor, ionotropic kainate"/>
    <property type="match status" value="1"/>
</dbReference>
<dbReference type="FunFam" id="3.40.190.10:FF:000060">
    <property type="entry name" value="Glutamate receptor ionotropic, kainate 1"/>
    <property type="match status" value="1"/>
</dbReference>
<keyword evidence="12" id="KW-0628">Postsynaptic cell membrane</keyword>
<keyword evidence="9 16" id="KW-0472">Membrane</keyword>
<evidence type="ECO:0000256" key="12">
    <source>
        <dbReference type="ARBA" id="ARBA00023257"/>
    </source>
</evidence>
<keyword evidence="3" id="KW-1003">Cell membrane</keyword>
<keyword evidence="7" id="KW-0770">Synapse</keyword>
<evidence type="ECO:0000259" key="17">
    <source>
        <dbReference type="SMART" id="SM00079"/>
    </source>
</evidence>
<name>A0A164KFR8_9CRUS</name>
<evidence type="ECO:0000256" key="14">
    <source>
        <dbReference type="ARBA" id="ARBA00023303"/>
    </source>
</evidence>
<dbReference type="SUPFAM" id="SSF53850">
    <property type="entry name" value="Periplasmic binding protein-like II"/>
    <property type="match status" value="1"/>
</dbReference>
<evidence type="ECO:0000256" key="9">
    <source>
        <dbReference type="ARBA" id="ARBA00023136"/>
    </source>
</evidence>
<feature type="transmembrane region" description="Helical" evidence="16">
    <location>
        <begin position="31"/>
        <end position="50"/>
    </location>
</feature>
<evidence type="ECO:0000313" key="19">
    <source>
        <dbReference type="Proteomes" id="UP000076858"/>
    </source>
</evidence>
<comment type="caution">
    <text evidence="18">The sequence shown here is derived from an EMBL/GenBank/DDBJ whole genome shotgun (WGS) entry which is preliminary data.</text>
</comment>
<protein>
    <submittedName>
        <fullName evidence="18">Putative Glutamate receptor</fullName>
    </submittedName>
</protein>
<evidence type="ECO:0000256" key="13">
    <source>
        <dbReference type="ARBA" id="ARBA00023286"/>
    </source>
</evidence>
<evidence type="ECO:0000256" key="11">
    <source>
        <dbReference type="ARBA" id="ARBA00023180"/>
    </source>
</evidence>
<dbReference type="GO" id="GO:0015276">
    <property type="term" value="F:ligand-gated monoatomic ion channel activity"/>
    <property type="evidence" value="ECO:0007669"/>
    <property type="project" value="InterPro"/>
</dbReference>
<reference evidence="18 19" key="1">
    <citation type="submission" date="2016-03" db="EMBL/GenBank/DDBJ databases">
        <title>EvidentialGene: Evidence-directed Construction of Genes on Genomes.</title>
        <authorList>
            <person name="Gilbert D.G."/>
            <person name="Choi J.-H."/>
            <person name="Mockaitis K."/>
            <person name="Colbourne J."/>
            <person name="Pfrender M."/>
        </authorList>
    </citation>
    <scope>NUCLEOTIDE SEQUENCE [LARGE SCALE GENOMIC DNA]</scope>
    <source>
        <strain evidence="18 19">Xinb3</strain>
        <tissue evidence="18">Complete organism</tissue>
    </source>
</reference>
<dbReference type="SMART" id="SM00079">
    <property type="entry name" value="PBPe"/>
    <property type="match status" value="1"/>
</dbReference>
<keyword evidence="6 16" id="KW-1133">Transmembrane helix</keyword>
<gene>
    <name evidence="18" type="ORF">APZ42_034095</name>
</gene>
<dbReference type="AlphaFoldDB" id="A0A164KFR8"/>
<dbReference type="STRING" id="35525.A0A164KFR8"/>
<evidence type="ECO:0000256" key="16">
    <source>
        <dbReference type="SAM" id="Phobius"/>
    </source>
</evidence>
<keyword evidence="19" id="KW-1185">Reference proteome</keyword>
<feature type="transmembrane region" description="Helical" evidence="16">
    <location>
        <begin position="139"/>
        <end position="162"/>
    </location>
</feature>
<evidence type="ECO:0000256" key="4">
    <source>
        <dbReference type="ARBA" id="ARBA00022692"/>
    </source>
</evidence>
<dbReference type="GO" id="GO:0045211">
    <property type="term" value="C:postsynaptic membrane"/>
    <property type="evidence" value="ECO:0007669"/>
    <property type="project" value="UniProtKB-SubCell"/>
</dbReference>
<dbReference type="Pfam" id="PF00060">
    <property type="entry name" value="Lig_chan"/>
    <property type="match status" value="2"/>
</dbReference>
<evidence type="ECO:0000256" key="8">
    <source>
        <dbReference type="ARBA" id="ARBA00023065"/>
    </source>
</evidence>
<evidence type="ECO:0000313" key="18">
    <source>
        <dbReference type="EMBL" id="KZS03224.1"/>
    </source>
</evidence>
<evidence type="ECO:0000256" key="1">
    <source>
        <dbReference type="ARBA" id="ARBA00008685"/>
    </source>
</evidence>
<keyword evidence="10 18" id="KW-0675">Receptor</keyword>
<organism evidence="18 19">
    <name type="scientific">Daphnia magna</name>
    <dbReference type="NCBI Taxonomy" id="35525"/>
    <lineage>
        <taxon>Eukaryota</taxon>
        <taxon>Metazoa</taxon>
        <taxon>Ecdysozoa</taxon>
        <taxon>Arthropoda</taxon>
        <taxon>Crustacea</taxon>
        <taxon>Branchiopoda</taxon>
        <taxon>Diplostraca</taxon>
        <taxon>Cladocera</taxon>
        <taxon>Anomopoda</taxon>
        <taxon>Daphniidae</taxon>
        <taxon>Daphnia</taxon>
    </lineage>
</organism>
<evidence type="ECO:0000256" key="2">
    <source>
        <dbReference type="ARBA" id="ARBA00022448"/>
    </source>
</evidence>
<dbReference type="Gene3D" id="1.10.287.70">
    <property type="match status" value="2"/>
</dbReference>
<feature type="transmembrane region" description="Helical" evidence="16">
    <location>
        <begin position="376"/>
        <end position="400"/>
    </location>
</feature>
<keyword evidence="2" id="KW-0813">Transport</keyword>
<comment type="similarity">
    <text evidence="1">Belongs to the glutamate-gated ion channel (TC 1.A.10.1) family.</text>
</comment>
<evidence type="ECO:0000256" key="5">
    <source>
        <dbReference type="ARBA" id="ARBA00022729"/>
    </source>
</evidence>
<evidence type="ECO:0000256" key="15">
    <source>
        <dbReference type="ARBA" id="ARBA00034104"/>
    </source>
</evidence>
<dbReference type="Gene3D" id="3.40.190.10">
    <property type="entry name" value="Periplasmic binding protein-like II"/>
    <property type="match status" value="1"/>
</dbReference>
<dbReference type="EMBL" id="LRGB01003325">
    <property type="protein sequence ID" value="KZS03224.1"/>
    <property type="molecule type" value="Genomic_DNA"/>
</dbReference>
<dbReference type="InterPro" id="IPR015683">
    <property type="entry name" value="Ionotropic_Glu_rcpt"/>
</dbReference>
<keyword evidence="11" id="KW-0325">Glycoprotein</keyword>
<evidence type="ECO:0000256" key="3">
    <source>
        <dbReference type="ARBA" id="ARBA00022475"/>
    </source>
</evidence>
<proteinExistence type="inferred from homology"/>
<evidence type="ECO:0000256" key="10">
    <source>
        <dbReference type="ARBA" id="ARBA00023170"/>
    </source>
</evidence>
<evidence type="ECO:0000256" key="7">
    <source>
        <dbReference type="ARBA" id="ARBA00023018"/>
    </source>
</evidence>
<dbReference type="Proteomes" id="UP000076858">
    <property type="component" value="Unassembled WGS sequence"/>
</dbReference>
<dbReference type="PANTHER" id="PTHR18966">
    <property type="entry name" value="IONOTROPIC GLUTAMATE RECEPTOR"/>
    <property type="match status" value="1"/>
</dbReference>
<dbReference type="OrthoDB" id="5984008at2759"/>
<keyword evidence="14" id="KW-0407">Ion channel</keyword>
<keyword evidence="4 16" id="KW-0812">Transmembrane</keyword>
<accession>A0A164KFR8</accession>
<dbReference type="InterPro" id="IPR001320">
    <property type="entry name" value="Iontro_rcpt_C"/>
</dbReference>
<keyword evidence="5" id="KW-0732">Signal</keyword>
<keyword evidence="8" id="KW-0406">Ion transport</keyword>
<evidence type="ECO:0000256" key="6">
    <source>
        <dbReference type="ARBA" id="ARBA00022989"/>
    </source>
</evidence>
<dbReference type="FunFam" id="3.40.190.10:FF:000167">
    <property type="entry name" value="Eye-enriched kainate receptor, isoform B"/>
    <property type="match status" value="1"/>
</dbReference>
<sequence>MWVSLPIQGIKIPTSQPTRLFSFMNPLAVEIWLYVMAAYILVSFTLFVMARFSPYEWNNPHPCNSDSDVVENQFSISNSFWFITGTFLRQGSGLNPKVYKRINHTTLFHAAYRFNSFVCKCDQVPTPTPTRLFSFMNPLAVEIWLFLLLAYVLVSLSMWVVARFTPYEWHDNVNGSGLGSRCHHGHHYASGSIGCIDQTLQQPYNTDALFDSEHAALASSNDFSLANSFWFTIGTLMQQGSDLNPKDSRIETYQKMWRYMESKKPSVFVSTYEEGTKRVMEGNFAFLMESTTLDYVVQRNCNLTQIGGLLDSKGYGIGTPKGSPWRDRISLAILELQEKGSIHLLYNKWWKDTGDVCNRDDKNKESKASALGVENIGGVFVVLLCGLAMAIVVAILEFCWNSKRNAQQEKQSLCSEMGEELRFALRCQGSRQRPTLRRSCLRCTPPSHTYVPTNHDVPPLHGQENGVMPMIELRKASIVHSYDLDN</sequence>